<evidence type="ECO:0000256" key="13">
    <source>
        <dbReference type="ARBA" id="ARBA00034329"/>
    </source>
</evidence>
<keyword evidence="7" id="KW-1133">Transmembrane helix</keyword>
<evidence type="ECO:0000313" key="15">
    <source>
        <dbReference type="Proteomes" id="UP000001554"/>
    </source>
</evidence>
<dbReference type="Gene3D" id="3.90.1480.20">
    <property type="entry name" value="Glycosyl transferase family 29"/>
    <property type="match status" value="1"/>
</dbReference>
<proteinExistence type="inferred from homology"/>
<dbReference type="GO" id="GO:0003835">
    <property type="term" value="F:beta-galactoside alpha-2,6-sialyltransferase activity"/>
    <property type="evidence" value="ECO:0000318"/>
    <property type="project" value="GO_Central"/>
</dbReference>
<evidence type="ECO:0000256" key="2">
    <source>
        <dbReference type="ARBA" id="ARBA00006003"/>
    </source>
</evidence>
<dbReference type="PANTHER" id="PTHR46059:SF1">
    <property type="entry name" value="BETA-GALACTOSIDE ALPHA-2,6-SIALYLTRANSFERASE"/>
    <property type="match status" value="1"/>
</dbReference>
<accession>C3YLQ5</accession>
<dbReference type="Pfam" id="PF00777">
    <property type="entry name" value="Glyco_transf_29"/>
    <property type="match status" value="1"/>
</dbReference>
<dbReference type="AlphaFoldDB" id="C3YLQ5"/>
<organism>
    <name type="scientific">Branchiostoma floridae</name>
    <name type="common">Florida lancelet</name>
    <name type="synonym">Amphioxus</name>
    <dbReference type="NCBI Taxonomy" id="7739"/>
    <lineage>
        <taxon>Eukaryota</taxon>
        <taxon>Metazoa</taxon>
        <taxon>Chordata</taxon>
        <taxon>Cephalochordata</taxon>
        <taxon>Leptocardii</taxon>
        <taxon>Amphioxiformes</taxon>
        <taxon>Branchiostomatidae</taxon>
        <taxon>Branchiostoma</taxon>
    </lineage>
</organism>
<evidence type="ECO:0000256" key="12">
    <source>
        <dbReference type="ARBA" id="ARBA00034249"/>
    </source>
</evidence>
<comment type="similarity">
    <text evidence="2">Belongs to the glycosyltransferase 29 family.</text>
</comment>
<evidence type="ECO:0000256" key="11">
    <source>
        <dbReference type="ARBA" id="ARBA00023180"/>
    </source>
</evidence>
<keyword evidence="11" id="KW-0325">Glycoprotein</keyword>
<dbReference type="eggNOG" id="KOG2692">
    <property type="taxonomic scope" value="Eukaryota"/>
</dbReference>
<evidence type="ECO:0000313" key="16">
    <source>
        <dbReference type="RefSeq" id="XP_035675395.1"/>
    </source>
</evidence>
<dbReference type="FunFam" id="3.90.1480.20:FF:000020">
    <property type="entry name" value="Uncharacterized protein"/>
    <property type="match status" value="1"/>
</dbReference>
<evidence type="ECO:0000256" key="6">
    <source>
        <dbReference type="ARBA" id="ARBA00022968"/>
    </source>
</evidence>
<evidence type="ECO:0000256" key="7">
    <source>
        <dbReference type="ARBA" id="ARBA00022989"/>
    </source>
</evidence>
<evidence type="ECO:0000256" key="5">
    <source>
        <dbReference type="ARBA" id="ARBA00022692"/>
    </source>
</evidence>
<dbReference type="RefSeq" id="XP_035675395.1">
    <property type="nucleotide sequence ID" value="XM_035819502.1"/>
</dbReference>
<comment type="subcellular location">
    <subcellularLocation>
        <location evidence="1">Golgi apparatus</location>
        <location evidence="1">Golgi stack membrane</location>
        <topology evidence="1">Single-pass type II membrane protein</topology>
    </subcellularLocation>
</comment>
<evidence type="ECO:0000256" key="3">
    <source>
        <dbReference type="ARBA" id="ARBA00022676"/>
    </source>
</evidence>
<dbReference type="EMBL" id="GG666528">
    <property type="protein sequence ID" value="EEN58824.1"/>
    <property type="molecule type" value="Genomic_DNA"/>
</dbReference>
<dbReference type="InterPro" id="IPR001675">
    <property type="entry name" value="Glyco_trans_29"/>
</dbReference>
<keyword evidence="3" id="KW-0328">Glycosyltransferase</keyword>
<reference evidence="16" key="3">
    <citation type="submission" date="2025-04" db="UniProtKB">
        <authorList>
            <consortium name="RefSeq"/>
        </authorList>
    </citation>
    <scope>IDENTIFICATION</scope>
    <source>
        <strain evidence="16">S238N-H82</strain>
        <tissue evidence="16">Testes</tissue>
    </source>
</reference>
<evidence type="ECO:0000256" key="8">
    <source>
        <dbReference type="ARBA" id="ARBA00023034"/>
    </source>
</evidence>
<evidence type="ECO:0000256" key="1">
    <source>
        <dbReference type="ARBA" id="ARBA00004447"/>
    </source>
</evidence>
<evidence type="ECO:0000256" key="9">
    <source>
        <dbReference type="ARBA" id="ARBA00023136"/>
    </source>
</evidence>
<gene>
    <name evidence="16" type="primary">LOC118415135</name>
    <name evidence="14" type="ORF">BRAFLDRAFT_108680</name>
</gene>
<comment type="catalytic activity">
    <reaction evidence="12">
        <text>a beta-D-galactoside + CMP-N-acetyl-beta-neuraminate = an N-acetyl-alpha-neuraminyl-(2-&gt;6)-beta-D-galactosyl derivative + CMP + H(+)</text>
        <dbReference type="Rhea" id="RHEA:52104"/>
        <dbReference type="ChEBI" id="CHEBI:15378"/>
        <dbReference type="ChEBI" id="CHEBI:28034"/>
        <dbReference type="ChEBI" id="CHEBI:57812"/>
        <dbReference type="ChEBI" id="CHEBI:60377"/>
        <dbReference type="ChEBI" id="CHEBI:136398"/>
        <dbReference type="EC" id="2.4.3.1"/>
    </reaction>
</comment>
<keyword evidence="6" id="KW-0735">Signal-anchor</keyword>
<keyword evidence="9" id="KW-0472">Membrane</keyword>
<dbReference type="InterPro" id="IPR038578">
    <property type="entry name" value="GT29-like_sf"/>
</dbReference>
<dbReference type="PANTHER" id="PTHR46059">
    <property type="entry name" value="BETA-GALACTOSIDE ALPHA-2,6-SIALYLTRANSFERASE"/>
    <property type="match status" value="1"/>
</dbReference>
<keyword evidence="5" id="KW-0812">Transmembrane</keyword>
<keyword evidence="4" id="KW-0808">Transferase</keyword>
<dbReference type="PROSITE" id="PS51257">
    <property type="entry name" value="PROKAR_LIPOPROTEIN"/>
    <property type="match status" value="1"/>
</dbReference>
<dbReference type="Proteomes" id="UP000001554">
    <property type="component" value="Chromosome 5"/>
</dbReference>
<dbReference type="STRING" id="7739.C3YLQ5"/>
<keyword evidence="8" id="KW-0333">Golgi apparatus</keyword>
<evidence type="ECO:0000256" key="4">
    <source>
        <dbReference type="ARBA" id="ARBA00022679"/>
    </source>
</evidence>
<evidence type="ECO:0000313" key="14">
    <source>
        <dbReference type="EMBL" id="EEN58824.1"/>
    </source>
</evidence>
<dbReference type="InParanoid" id="C3YLQ5"/>
<reference evidence="14" key="1">
    <citation type="journal article" date="2008" name="Nature">
        <title>The amphioxus genome and the evolution of the chordate karyotype.</title>
        <authorList>
            <consortium name="US DOE Joint Genome Institute (JGI-PGF)"/>
            <person name="Putnam N.H."/>
            <person name="Butts T."/>
            <person name="Ferrier D.E.K."/>
            <person name="Furlong R.F."/>
            <person name="Hellsten U."/>
            <person name="Kawashima T."/>
            <person name="Robinson-Rechavi M."/>
            <person name="Shoguchi E."/>
            <person name="Terry A."/>
            <person name="Yu J.-K."/>
            <person name="Benito-Gutierrez E.L."/>
            <person name="Dubchak I."/>
            <person name="Garcia-Fernandez J."/>
            <person name="Gibson-Brown J.J."/>
            <person name="Grigoriev I.V."/>
            <person name="Horton A.C."/>
            <person name="de Jong P.J."/>
            <person name="Jurka J."/>
            <person name="Kapitonov V.V."/>
            <person name="Kohara Y."/>
            <person name="Kuroki Y."/>
            <person name="Lindquist E."/>
            <person name="Lucas S."/>
            <person name="Osoegawa K."/>
            <person name="Pennacchio L.A."/>
            <person name="Salamov A.A."/>
            <person name="Satou Y."/>
            <person name="Sauka-Spengler T."/>
            <person name="Schmutz J."/>
            <person name="Shin-I T."/>
            <person name="Toyoda A."/>
            <person name="Bronner-Fraser M."/>
            <person name="Fujiyama A."/>
            <person name="Holland L.Z."/>
            <person name="Holland P.W.H."/>
            <person name="Satoh N."/>
            <person name="Rokhsar D.S."/>
        </authorList>
    </citation>
    <scope>NUCLEOTIDE SEQUENCE [LARGE SCALE GENOMIC DNA]</scope>
    <source>
        <strain evidence="14">S238N-H82</strain>
        <tissue evidence="14">Testes</tissue>
    </source>
</reference>
<dbReference type="GO" id="GO:0005794">
    <property type="term" value="C:Golgi apparatus"/>
    <property type="evidence" value="ECO:0000318"/>
    <property type="project" value="GO_Central"/>
</dbReference>
<protein>
    <recommendedName>
        <fullName evidence="13">beta-galactoside alpha-(2,6)-sialyltransferase</fullName>
        <ecNumber evidence="13">2.4.3.1</ecNumber>
    </recommendedName>
</protein>
<sequence>MMFRRGIFFCGILLCGCITFYAILDMLLIASTFNSAKYLHKLKRELPCQLKRNVPFSTITREQASKDGNKTVLPEYSLENMVHFNSCAVVSSSHTLRFHTYGQEIDSHDAVLRFNCAPTDKFEKFVGNRTDFRLINTRIPEKSCTDEFWSDNSTMFKHETIIIRNLDAINLKRQTINVKHDRYRAFANLIKYRKTYPNRTLPFIQRPKFGHAILTELQRFCVTSRMCAKSRLSPSSGMLGVVMMMHLCDWVHVYELVPSNKDDTKLVYYFDEKKTWPARREHSYGQERAYVKTLSMTPENDIEESGVVLLKGLSQTPCV</sequence>
<evidence type="ECO:0000256" key="10">
    <source>
        <dbReference type="ARBA" id="ARBA00023157"/>
    </source>
</evidence>
<dbReference type="KEGG" id="bfo:118415135"/>
<name>C3YLQ5_BRAFL</name>
<dbReference type="EC" id="2.4.3.1" evidence="13"/>
<keyword evidence="15" id="KW-1185">Reference proteome</keyword>
<dbReference type="GeneID" id="118415135"/>
<keyword evidence="10" id="KW-1015">Disulfide bond</keyword>
<dbReference type="OrthoDB" id="10264956at2759"/>
<dbReference type="GO" id="GO:0032580">
    <property type="term" value="C:Golgi cisterna membrane"/>
    <property type="evidence" value="ECO:0007669"/>
    <property type="project" value="UniProtKB-SubCell"/>
</dbReference>
<dbReference type="GO" id="GO:0097503">
    <property type="term" value="P:sialylation"/>
    <property type="evidence" value="ECO:0000318"/>
    <property type="project" value="GO_Central"/>
</dbReference>
<reference evidence="15" key="2">
    <citation type="journal article" date="2020" name="Nat. Ecol. Evol.">
        <title>Deeply conserved synteny resolves early events in vertebrate evolution.</title>
        <authorList>
            <person name="Simakov O."/>
            <person name="Marletaz F."/>
            <person name="Yue J.X."/>
            <person name="O'Connell B."/>
            <person name="Jenkins J."/>
            <person name="Brandt A."/>
            <person name="Calef R."/>
            <person name="Tung C.H."/>
            <person name="Huang T.K."/>
            <person name="Schmutz J."/>
            <person name="Satoh N."/>
            <person name="Yu J.K."/>
            <person name="Putnam N.H."/>
            <person name="Green R.E."/>
            <person name="Rokhsar D.S."/>
        </authorList>
    </citation>
    <scope>NUCLEOTIDE SEQUENCE [LARGE SCALE GENOMIC DNA]</scope>
    <source>
        <strain evidence="15">S238N-H82</strain>
    </source>
</reference>